<dbReference type="Gene3D" id="3.60.130.10">
    <property type="entry name" value="Clavaminate synthase-like"/>
    <property type="match status" value="1"/>
</dbReference>
<proteinExistence type="predicted"/>
<accession>A0ABT3KXZ9</accession>
<evidence type="ECO:0000313" key="6">
    <source>
        <dbReference type="Proteomes" id="UP001208935"/>
    </source>
</evidence>
<name>A0ABT3KXZ9_9BURK</name>
<keyword evidence="3" id="KW-0045">Antibiotic biosynthesis</keyword>
<dbReference type="SUPFAM" id="SSF51197">
    <property type="entry name" value="Clavaminate synthase-like"/>
    <property type="match status" value="1"/>
</dbReference>
<organism evidence="5 6">
    <name type="scientific">Verminephrobacter aporrectodeae subsp. tuberculatae</name>
    <dbReference type="NCBI Taxonomy" id="1110392"/>
    <lineage>
        <taxon>Bacteria</taxon>
        <taxon>Pseudomonadati</taxon>
        <taxon>Pseudomonadota</taxon>
        <taxon>Betaproteobacteria</taxon>
        <taxon>Burkholderiales</taxon>
        <taxon>Comamonadaceae</taxon>
        <taxon>Verminephrobacter</taxon>
    </lineage>
</organism>
<evidence type="ECO:0000256" key="1">
    <source>
        <dbReference type="ARBA" id="ARBA00001954"/>
    </source>
</evidence>
<dbReference type="RefSeq" id="WP_265257843.1">
    <property type="nucleotide sequence ID" value="NZ_QZCV01000002.1"/>
</dbReference>
<gene>
    <name evidence="5" type="ORF">D5039_19335</name>
</gene>
<protein>
    <recommendedName>
        <fullName evidence="4">TauD/TfdA-like domain-containing protein</fullName>
    </recommendedName>
</protein>
<dbReference type="InterPro" id="IPR050411">
    <property type="entry name" value="AlphaKG_dependent_hydroxylases"/>
</dbReference>
<evidence type="ECO:0000256" key="2">
    <source>
        <dbReference type="ARBA" id="ARBA00023002"/>
    </source>
</evidence>
<keyword evidence="2" id="KW-0560">Oxidoreductase</keyword>
<feature type="domain" description="TauD/TfdA-like" evidence="4">
    <location>
        <begin position="8"/>
        <end position="236"/>
    </location>
</feature>
<evidence type="ECO:0000313" key="5">
    <source>
        <dbReference type="EMBL" id="MCW5323211.1"/>
    </source>
</evidence>
<dbReference type="Pfam" id="PF02668">
    <property type="entry name" value="TauD"/>
    <property type="match status" value="1"/>
</dbReference>
<dbReference type="PANTHER" id="PTHR10696">
    <property type="entry name" value="GAMMA-BUTYROBETAINE HYDROXYLASE-RELATED"/>
    <property type="match status" value="1"/>
</dbReference>
<comment type="caution">
    <text evidence="5">The sequence shown here is derived from an EMBL/GenBank/DDBJ whole genome shotgun (WGS) entry which is preliminary data.</text>
</comment>
<dbReference type="InterPro" id="IPR042098">
    <property type="entry name" value="TauD-like_sf"/>
</dbReference>
<evidence type="ECO:0000259" key="4">
    <source>
        <dbReference type="Pfam" id="PF02668"/>
    </source>
</evidence>
<reference evidence="6" key="1">
    <citation type="submission" date="2023-07" db="EMBL/GenBank/DDBJ databases">
        <title>Verminephrobacter genomes.</title>
        <authorList>
            <person name="Lund M.B."/>
        </authorList>
    </citation>
    <scope>NUCLEOTIDE SEQUENCE [LARGE SCALE GENOMIC DNA]</scope>
    <source>
        <strain evidence="6">AtM5-05</strain>
    </source>
</reference>
<keyword evidence="6" id="KW-1185">Reference proteome</keyword>
<dbReference type="Proteomes" id="UP001208935">
    <property type="component" value="Unassembled WGS sequence"/>
</dbReference>
<evidence type="ECO:0000256" key="3">
    <source>
        <dbReference type="ARBA" id="ARBA00023194"/>
    </source>
</evidence>
<dbReference type="PANTHER" id="PTHR10696:SF56">
    <property type="entry name" value="TAUD_TFDA-LIKE DOMAIN-CONTAINING PROTEIN"/>
    <property type="match status" value="1"/>
</dbReference>
<dbReference type="InterPro" id="IPR003819">
    <property type="entry name" value="TauD/TfdA-like"/>
</dbReference>
<comment type="cofactor">
    <cofactor evidence="1">
        <name>Fe(2+)</name>
        <dbReference type="ChEBI" id="CHEBI:29033"/>
    </cofactor>
</comment>
<sequence length="248" mass="27705">MKMNLGNKIDIPVWQASEGISELRAAYRKHGLVMLRNIRSKLEFLNSLSEMGGVYHHPHAEASGLTHVQVVGSSSDHAHAADRNELGLTGMALTPHSDRSSMTLPPEFLAFWIESQSCIGGASTFVDGHRLIEEMSAHEPEAVQVLTRPKSVVFKSEEGLKESSVISLEGDEFLMRFRFDRMVYLSPDVAAVMPKFNALVRQLTMMINLTSGDGYLVNNHRWLHGRTHFAGARSAYRLLMKRPHLSPI</sequence>
<dbReference type="EMBL" id="QZCW01000004">
    <property type="protein sequence ID" value="MCW5323211.1"/>
    <property type="molecule type" value="Genomic_DNA"/>
</dbReference>